<dbReference type="SUPFAM" id="SSF48592">
    <property type="entry name" value="GroEL equatorial domain-like"/>
    <property type="match status" value="1"/>
</dbReference>
<evidence type="ECO:0000256" key="5">
    <source>
        <dbReference type="ARBA" id="ARBA00022840"/>
    </source>
</evidence>
<keyword evidence="9" id="KW-1185">Reference proteome</keyword>
<keyword evidence="3" id="KW-0963">Cytoplasm</keyword>
<evidence type="ECO:0000256" key="3">
    <source>
        <dbReference type="ARBA" id="ARBA00022490"/>
    </source>
</evidence>
<accession>A0A553PH26</accession>
<dbReference type="NCBIfam" id="NF041083">
    <property type="entry name" value="thermosome_beta"/>
    <property type="match status" value="1"/>
</dbReference>
<dbReference type="GO" id="GO:0140662">
    <property type="term" value="F:ATP-dependent protein folding chaperone"/>
    <property type="evidence" value="ECO:0007669"/>
    <property type="project" value="InterPro"/>
</dbReference>
<comment type="caution">
    <text evidence="8">The sequence shown here is derived from an EMBL/GenBank/DDBJ whole genome shotgun (WGS) entry which is preliminary data.</text>
</comment>
<dbReference type="InterPro" id="IPR017998">
    <property type="entry name" value="Chaperone_TCP-1"/>
</dbReference>
<keyword evidence="6 7" id="KW-0143">Chaperone</keyword>
<dbReference type="NCBIfam" id="TIGR02347">
    <property type="entry name" value="chap_CCT_zeta"/>
    <property type="match status" value="1"/>
</dbReference>
<dbReference type="InterPro" id="IPR027409">
    <property type="entry name" value="GroEL-like_apical_dom_sf"/>
</dbReference>
<dbReference type="SUPFAM" id="SSF52029">
    <property type="entry name" value="GroEL apical domain-like"/>
    <property type="match status" value="1"/>
</dbReference>
<dbReference type="GO" id="GO:0051082">
    <property type="term" value="F:unfolded protein binding"/>
    <property type="evidence" value="ECO:0007669"/>
    <property type="project" value="InterPro"/>
</dbReference>
<evidence type="ECO:0000256" key="2">
    <source>
        <dbReference type="ARBA" id="ARBA00008020"/>
    </source>
</evidence>
<name>A0A553PH26_TIGCA</name>
<dbReference type="Gene3D" id="1.10.560.10">
    <property type="entry name" value="GroEL-like equatorial domain"/>
    <property type="match status" value="1"/>
</dbReference>
<dbReference type="GO" id="GO:0005737">
    <property type="term" value="C:cytoplasm"/>
    <property type="evidence" value="ECO:0007669"/>
    <property type="project" value="UniProtKB-SubCell"/>
</dbReference>
<dbReference type="GO" id="GO:0005524">
    <property type="term" value="F:ATP binding"/>
    <property type="evidence" value="ECO:0007669"/>
    <property type="project" value="UniProtKB-KW"/>
</dbReference>
<sequence length="533" mass="57916">MSAISLLNPKAEVARAAQALAVNISAAKGIQDVLKTNLGPRGTMKMLVSGSGDVKITKDGNVLLHEMQIQHPTASLIARASTAQDDVTGDGTTSTVLLIGEFLKQAELYISEGLHPRVVTEGFEVAKNKALQILEDMKVPISDADRKDVLTKIAATSLKTKIHPKMADQLTDICVEAVLSLDQKLLDLHMVEIMEMQHRTDSDTALVKGLVMDHGGRHPDMPKKLTNCYILTCNVSMEYEKTEVNSGFFYKSAGEREKLITAERKFIEDRVKKVIDFKKKVCDGKDKTFVIINQKGIDPLSLDALAREGILALRRAKRRNMERMALACGGTAMNTLDDLDESCLGEAGSVYEHVLGENKFTFVEECKNPQSVTILLKGPNKHSLTQMRDAVRDGLRAVKNALDDGCVVPGAGAYEVSAHLALRKALETIKGKERLGIQAYADGLLVIPKVLALNSGYDQQEVLVKLLSETTDSGHPVGMDAATGEPVNPIEMGILDNYSVKKQMINSCTVIASNLLLVDEIMRAGLSSLKGGP</sequence>
<dbReference type="InterPro" id="IPR053374">
    <property type="entry name" value="TCP-1_chaperonin"/>
</dbReference>
<comment type="subcellular location">
    <subcellularLocation>
        <location evidence="1">Cytoplasm</location>
    </subcellularLocation>
</comment>
<dbReference type="Pfam" id="PF00118">
    <property type="entry name" value="Cpn60_TCP1"/>
    <property type="match status" value="1"/>
</dbReference>
<dbReference type="Proteomes" id="UP000318571">
    <property type="component" value="Chromosome 5"/>
</dbReference>
<evidence type="ECO:0000313" key="9">
    <source>
        <dbReference type="Proteomes" id="UP000318571"/>
    </source>
</evidence>
<comment type="similarity">
    <text evidence="2 7">Belongs to the TCP-1 chaperonin family.</text>
</comment>
<dbReference type="InterPro" id="IPR002423">
    <property type="entry name" value="Cpn60/GroEL/TCP-1"/>
</dbReference>
<organism evidence="8 9">
    <name type="scientific">Tigriopus californicus</name>
    <name type="common">Marine copepod</name>
    <dbReference type="NCBI Taxonomy" id="6832"/>
    <lineage>
        <taxon>Eukaryota</taxon>
        <taxon>Metazoa</taxon>
        <taxon>Ecdysozoa</taxon>
        <taxon>Arthropoda</taxon>
        <taxon>Crustacea</taxon>
        <taxon>Multicrustacea</taxon>
        <taxon>Hexanauplia</taxon>
        <taxon>Copepoda</taxon>
        <taxon>Harpacticoida</taxon>
        <taxon>Harpacticidae</taxon>
        <taxon>Tigriopus</taxon>
    </lineage>
</organism>
<dbReference type="FunFam" id="3.30.260.10:FF:000017">
    <property type="entry name" value="T-complex protein 1 subunit zeta"/>
    <property type="match status" value="1"/>
</dbReference>
<proteinExistence type="inferred from homology"/>
<protein>
    <recommendedName>
        <fullName evidence="10">T-complex protein 1 subunit zeta</fullName>
    </recommendedName>
</protein>
<dbReference type="InterPro" id="IPR002194">
    <property type="entry name" value="Chaperonin_TCP-1_CS"/>
</dbReference>
<dbReference type="InterPro" id="IPR027413">
    <property type="entry name" value="GROEL-like_equatorial_sf"/>
</dbReference>
<dbReference type="FunFam" id="3.50.7.10:FF:000004">
    <property type="entry name" value="T-complex protein 1 subunit zeta"/>
    <property type="match status" value="1"/>
</dbReference>
<dbReference type="OrthoDB" id="10052040at2759"/>
<evidence type="ECO:0000256" key="6">
    <source>
        <dbReference type="ARBA" id="ARBA00023186"/>
    </source>
</evidence>
<evidence type="ECO:0000313" key="8">
    <source>
        <dbReference type="EMBL" id="TRY76964.1"/>
    </source>
</evidence>
<dbReference type="FunFam" id="1.10.560.10:FF:000038">
    <property type="entry name" value="Chaperonin containing TCP1 subunit 6B"/>
    <property type="match status" value="1"/>
</dbReference>
<dbReference type="PANTHER" id="PTHR11353">
    <property type="entry name" value="CHAPERONIN"/>
    <property type="match status" value="1"/>
</dbReference>
<keyword evidence="4 7" id="KW-0547">Nucleotide-binding</keyword>
<dbReference type="InterPro" id="IPR027410">
    <property type="entry name" value="TCP-1-like_intermed_sf"/>
</dbReference>
<evidence type="ECO:0000256" key="1">
    <source>
        <dbReference type="ARBA" id="ARBA00004496"/>
    </source>
</evidence>
<dbReference type="PROSITE" id="PS00995">
    <property type="entry name" value="TCP1_3"/>
    <property type="match status" value="1"/>
</dbReference>
<dbReference type="OMA" id="LHPRIMT"/>
<keyword evidence="5 7" id="KW-0067">ATP-binding</keyword>
<dbReference type="CDD" id="cd03342">
    <property type="entry name" value="TCP1_zeta"/>
    <property type="match status" value="1"/>
</dbReference>
<dbReference type="PROSITE" id="PS00751">
    <property type="entry name" value="TCP1_2"/>
    <property type="match status" value="1"/>
</dbReference>
<dbReference type="STRING" id="6832.A0A553PH26"/>
<dbReference type="AlphaFoldDB" id="A0A553PH26"/>
<evidence type="ECO:0000256" key="4">
    <source>
        <dbReference type="ARBA" id="ARBA00022741"/>
    </source>
</evidence>
<dbReference type="EMBL" id="VCGU01000004">
    <property type="protein sequence ID" value="TRY76964.1"/>
    <property type="molecule type" value="Genomic_DNA"/>
</dbReference>
<reference evidence="8 9" key="1">
    <citation type="journal article" date="2018" name="Nat. Ecol. Evol.">
        <title>Genomic signatures of mitonuclear coevolution across populations of Tigriopus californicus.</title>
        <authorList>
            <person name="Barreto F.S."/>
            <person name="Watson E.T."/>
            <person name="Lima T.G."/>
            <person name="Willett C.S."/>
            <person name="Edmands S."/>
            <person name="Li W."/>
            <person name="Burton R.S."/>
        </authorList>
    </citation>
    <scope>NUCLEOTIDE SEQUENCE [LARGE SCALE GENOMIC DNA]</scope>
    <source>
        <strain evidence="8 9">San Diego</strain>
    </source>
</reference>
<evidence type="ECO:0008006" key="10">
    <source>
        <dbReference type="Google" id="ProtNLM"/>
    </source>
</evidence>
<dbReference type="Gene3D" id="3.50.7.10">
    <property type="entry name" value="GroEL"/>
    <property type="match status" value="1"/>
</dbReference>
<dbReference type="InterPro" id="IPR012722">
    <property type="entry name" value="Chap_CCT_zeta"/>
</dbReference>
<gene>
    <name evidence="8" type="ORF">TCAL_07307</name>
</gene>
<dbReference type="PRINTS" id="PR00304">
    <property type="entry name" value="TCOMPLEXTCP1"/>
</dbReference>
<dbReference type="FunFam" id="1.10.560.10:FF:000058">
    <property type="entry name" value="T-complex protein 1 subunit zeta"/>
    <property type="match status" value="1"/>
</dbReference>
<dbReference type="SUPFAM" id="SSF54849">
    <property type="entry name" value="GroEL-intermediate domain like"/>
    <property type="match status" value="1"/>
</dbReference>
<dbReference type="GO" id="GO:0016887">
    <property type="term" value="F:ATP hydrolysis activity"/>
    <property type="evidence" value="ECO:0007669"/>
    <property type="project" value="InterPro"/>
</dbReference>
<dbReference type="PROSITE" id="PS00750">
    <property type="entry name" value="TCP1_1"/>
    <property type="match status" value="1"/>
</dbReference>
<dbReference type="Gene3D" id="3.30.260.10">
    <property type="entry name" value="TCP-1-like chaperonin intermediate domain"/>
    <property type="match status" value="1"/>
</dbReference>
<evidence type="ECO:0000256" key="7">
    <source>
        <dbReference type="RuleBase" id="RU004187"/>
    </source>
</evidence>